<accession>A0A832QEU2</accession>
<dbReference type="Proteomes" id="UP000576550">
    <property type="component" value="Unassembled WGS sequence"/>
</dbReference>
<protein>
    <submittedName>
        <fullName evidence="2">Uncharacterized protein</fullName>
    </submittedName>
</protein>
<dbReference type="AlphaFoldDB" id="A0A832QEU2"/>
<reference evidence="2 3" key="1">
    <citation type="journal article" date="2020" name="Biotechnol. Biofuels">
        <title>New insights from the biogas microbiome by comprehensive genome-resolved metagenomics of nearly 1600 species originating from multiple anaerobic digesters.</title>
        <authorList>
            <person name="Campanaro S."/>
            <person name="Treu L."/>
            <person name="Rodriguez-R L.M."/>
            <person name="Kovalovszki A."/>
            <person name="Ziels R.M."/>
            <person name="Maus I."/>
            <person name="Zhu X."/>
            <person name="Kougias P.G."/>
            <person name="Basile A."/>
            <person name="Luo G."/>
            <person name="Schluter A."/>
            <person name="Konstantinidis K.T."/>
            <person name="Angelidaki I."/>
        </authorList>
    </citation>
    <scope>NUCLEOTIDE SEQUENCE [LARGE SCALE GENOMIC DNA]</scope>
    <source>
        <strain evidence="2">AS05jafATM_89</strain>
    </source>
</reference>
<sequence length="197" mass="22611">MMKEPGRIPRAAWGRKVDNILMNRWEPATPPIPLEVTNQETLRIVKQELDYVFNLYPVKKSMEYADEVTLILQKGEESKRNLLQNTPRISIDNIQRNSQGDIIEKTLTFRRDAKNCQFIFSKTLEGEEISIGKNNLDQGYNEAIQGWVETGMKLFKNAIEQDHYTPTTNVEITYTDTSTPNTSTPSTVEDIKGPMEI</sequence>
<comment type="caution">
    <text evidence="2">The sequence shown here is derived from an EMBL/GenBank/DDBJ whole genome shotgun (WGS) entry which is preliminary data.</text>
</comment>
<evidence type="ECO:0000313" key="2">
    <source>
        <dbReference type="EMBL" id="HHX99187.1"/>
    </source>
</evidence>
<feature type="region of interest" description="Disordered" evidence="1">
    <location>
        <begin position="174"/>
        <end position="197"/>
    </location>
</feature>
<evidence type="ECO:0000256" key="1">
    <source>
        <dbReference type="SAM" id="MobiDB-lite"/>
    </source>
</evidence>
<organism evidence="2 3">
    <name type="scientific">Candidatus Dojkabacteria bacterium</name>
    <dbReference type="NCBI Taxonomy" id="2099670"/>
    <lineage>
        <taxon>Bacteria</taxon>
        <taxon>Candidatus Dojkabacteria</taxon>
    </lineage>
</organism>
<name>A0A832QEU2_9BACT</name>
<dbReference type="EMBL" id="DUTP01000001">
    <property type="protein sequence ID" value="HHX99187.1"/>
    <property type="molecule type" value="Genomic_DNA"/>
</dbReference>
<gene>
    <name evidence="2" type="ORF">GX533_00680</name>
</gene>
<feature type="compositionally biased region" description="Low complexity" evidence="1">
    <location>
        <begin position="174"/>
        <end position="187"/>
    </location>
</feature>
<evidence type="ECO:0000313" key="3">
    <source>
        <dbReference type="Proteomes" id="UP000576550"/>
    </source>
</evidence>
<proteinExistence type="predicted"/>